<sequence>MNVAVKESFFYEEKPPVQKSDGHLYPALSRSNTLNPKVSRKRLSASKIGSFRPTGQEKSGDTSQEEISFFFMGLAQHTGCASASGTASQQRRKFF</sequence>
<comment type="caution">
    <text evidence="2">The sequence shown here is derived from an EMBL/GenBank/DDBJ whole genome shotgun (WGS) entry which is preliminary data.</text>
</comment>
<dbReference type="EMBL" id="JAFBFH010000009">
    <property type="protein sequence ID" value="MBM7714803.1"/>
    <property type="molecule type" value="Genomic_DNA"/>
</dbReference>
<proteinExistence type="predicted"/>
<evidence type="ECO:0000313" key="3">
    <source>
        <dbReference type="Proteomes" id="UP000823485"/>
    </source>
</evidence>
<keyword evidence="3" id="KW-1185">Reference proteome</keyword>
<evidence type="ECO:0000313" key="2">
    <source>
        <dbReference type="EMBL" id="MBM7714803.1"/>
    </source>
</evidence>
<reference evidence="2 3" key="1">
    <citation type="submission" date="2021-01" db="EMBL/GenBank/DDBJ databases">
        <title>Genomic Encyclopedia of Type Strains, Phase IV (KMG-IV): sequencing the most valuable type-strain genomes for metagenomic binning, comparative biology and taxonomic classification.</title>
        <authorList>
            <person name="Goeker M."/>
        </authorList>
    </citation>
    <scope>NUCLEOTIDE SEQUENCE [LARGE SCALE GENOMIC DNA]</scope>
    <source>
        <strain evidence="2 3">DSM 105453</strain>
    </source>
</reference>
<evidence type="ECO:0000256" key="1">
    <source>
        <dbReference type="SAM" id="MobiDB-lite"/>
    </source>
</evidence>
<protein>
    <submittedName>
        <fullName evidence="2">Uncharacterized protein</fullName>
    </submittedName>
</protein>
<organism evidence="2 3">
    <name type="scientific">Siminovitchia thermophila</name>
    <dbReference type="NCBI Taxonomy" id="1245522"/>
    <lineage>
        <taxon>Bacteria</taxon>
        <taxon>Bacillati</taxon>
        <taxon>Bacillota</taxon>
        <taxon>Bacilli</taxon>
        <taxon>Bacillales</taxon>
        <taxon>Bacillaceae</taxon>
        <taxon>Siminovitchia</taxon>
    </lineage>
</organism>
<dbReference type="Proteomes" id="UP000823485">
    <property type="component" value="Unassembled WGS sequence"/>
</dbReference>
<feature type="region of interest" description="Disordered" evidence="1">
    <location>
        <begin position="36"/>
        <end position="63"/>
    </location>
</feature>
<gene>
    <name evidence="2" type="ORF">JOC94_001775</name>
</gene>
<accession>A0ABS2R5E0</accession>
<dbReference type="RefSeq" id="WP_077110101.1">
    <property type="nucleotide sequence ID" value="NZ_JAFBFH010000009.1"/>
</dbReference>
<name>A0ABS2R5E0_9BACI</name>